<proteinExistence type="predicted"/>
<dbReference type="EMBL" id="CP077093">
    <property type="protein sequence ID" value="QXI29096.1"/>
    <property type="molecule type" value="Genomic_DNA"/>
</dbReference>
<evidence type="ECO:0000313" key="2">
    <source>
        <dbReference type="Proteomes" id="UP000634530"/>
    </source>
</evidence>
<organism evidence="1 2">
    <name type="scientific">Pseudomonas vanderleydeniana</name>
    <dbReference type="NCBI Taxonomy" id="2745495"/>
    <lineage>
        <taxon>Bacteria</taxon>
        <taxon>Pseudomonadati</taxon>
        <taxon>Pseudomonadota</taxon>
        <taxon>Gammaproteobacteria</taxon>
        <taxon>Pseudomonadales</taxon>
        <taxon>Pseudomonadaceae</taxon>
        <taxon>Pseudomonas</taxon>
    </lineage>
</organism>
<dbReference type="RefSeq" id="WP_186683414.1">
    <property type="nucleotide sequence ID" value="NZ_CP077093.1"/>
</dbReference>
<evidence type="ECO:0000313" key="1">
    <source>
        <dbReference type="EMBL" id="QXI29096.1"/>
    </source>
</evidence>
<accession>A0A9E6TSZ2</accession>
<reference evidence="1 2" key="1">
    <citation type="journal article" date="2020" name="Microorganisms">
        <title>Reliable Identification of Environmental Pseudomonas Isolates Using the rpoD Gene.</title>
        <authorList>
            <consortium name="The Broad Institute Genome Sequencing Platform"/>
            <person name="Girard L."/>
            <person name="Lood C."/>
            <person name="Rokni-Zadeh H."/>
            <person name="van Noort V."/>
            <person name="Lavigne R."/>
            <person name="De Mot R."/>
        </authorList>
    </citation>
    <scope>NUCLEOTIDE SEQUENCE [LARGE SCALE GENOMIC DNA]</scope>
    <source>
        <strain evidence="1 2">RW8P3</strain>
    </source>
</reference>
<dbReference type="Proteomes" id="UP000634530">
    <property type="component" value="Chromosome"/>
</dbReference>
<gene>
    <name evidence="1" type="ORF">HU752_003775</name>
</gene>
<dbReference type="KEGG" id="pvw:HU752_003775"/>
<protein>
    <submittedName>
        <fullName evidence="1">Uncharacterized protein</fullName>
    </submittedName>
</protein>
<dbReference type="AlphaFoldDB" id="A0A9E6TSZ2"/>
<name>A0A9E6TSZ2_9PSED</name>
<keyword evidence="2" id="KW-1185">Reference proteome</keyword>
<sequence>MSGVAAGLEPSRESPQLGSGIRLRHMGLFEVKQKTFRTALQALWIAGWRFSTCPQRLWKGLWIRCVQQAPGHVWPGLQVFERFLHSLLSKRATQLLASAGPGMLGGERLYFML</sequence>
<reference evidence="1 2" key="2">
    <citation type="journal article" date="2021" name="Microorganisms">
        <title>The Ever-Expanding Pseudomonas Genus: Description of 43 New Species and Partition of the Pseudomonas putida Group.</title>
        <authorList>
            <person name="Girard L."/>
            <person name="Lood C."/>
            <person name="Hofte M."/>
            <person name="Vandamme P."/>
            <person name="Rokni-Zadeh H."/>
            <person name="van Noort V."/>
            <person name="Lavigne R."/>
            <person name="De Mot R."/>
        </authorList>
    </citation>
    <scope>NUCLEOTIDE SEQUENCE [LARGE SCALE GENOMIC DNA]</scope>
    <source>
        <strain evidence="1 2">RW8P3</strain>
    </source>
</reference>